<proteinExistence type="predicted"/>
<dbReference type="EMBL" id="ALYF01000003">
    <property type="protein sequence ID" value="EJW21617.1"/>
    <property type="molecule type" value="Genomic_DNA"/>
</dbReference>
<feature type="transmembrane region" description="Helical" evidence="2">
    <location>
        <begin position="33"/>
        <end position="52"/>
    </location>
</feature>
<keyword evidence="2" id="KW-0472">Membrane</keyword>
<dbReference type="Pfam" id="PF19606">
    <property type="entry name" value="DUF6111"/>
    <property type="match status" value="1"/>
</dbReference>
<feature type="compositionally biased region" description="Acidic residues" evidence="1">
    <location>
        <begin position="90"/>
        <end position="102"/>
    </location>
</feature>
<evidence type="ECO:0000256" key="1">
    <source>
        <dbReference type="SAM" id="MobiDB-lite"/>
    </source>
</evidence>
<dbReference type="AlphaFoldDB" id="J9DX87"/>
<dbReference type="STRING" id="1220535.IMCC14465_14130"/>
<dbReference type="Proteomes" id="UP000004836">
    <property type="component" value="Unassembled WGS sequence"/>
</dbReference>
<organism evidence="3 4">
    <name type="scientific">alpha proteobacterium IMCC14465</name>
    <dbReference type="NCBI Taxonomy" id="1220535"/>
    <lineage>
        <taxon>Bacteria</taxon>
        <taxon>Pseudomonadati</taxon>
        <taxon>Pseudomonadota</taxon>
        <taxon>Alphaproteobacteria</taxon>
        <taxon>PS1 clade</taxon>
    </lineage>
</organism>
<dbReference type="InterPro" id="IPR046093">
    <property type="entry name" value="DUF6111"/>
</dbReference>
<evidence type="ECO:0000313" key="4">
    <source>
        <dbReference type="Proteomes" id="UP000004836"/>
    </source>
</evidence>
<keyword evidence="2" id="KW-0812">Transmembrane</keyword>
<feature type="transmembrane region" description="Helical" evidence="2">
    <location>
        <begin position="6"/>
        <end position="21"/>
    </location>
</feature>
<accession>J9DX87</accession>
<evidence type="ECO:0000313" key="3">
    <source>
        <dbReference type="EMBL" id="EJW21617.1"/>
    </source>
</evidence>
<feature type="region of interest" description="Disordered" evidence="1">
    <location>
        <begin position="75"/>
        <end position="114"/>
    </location>
</feature>
<name>J9DX87_9PROT</name>
<keyword evidence="4" id="KW-1185">Reference proteome</keyword>
<feature type="compositionally biased region" description="Basic and acidic residues" evidence="1">
    <location>
        <begin position="78"/>
        <end position="89"/>
    </location>
</feature>
<sequence>MFNLFLFSLPFIMLALWLWWFKRTRPDQAEIKIWAYASLAGFACMLAGLLYFRSVSDAPTGSVYVPASVENGQLVPGHFEKQDAPKKADEELDEEIGEETGEQSERQAEQGVTP</sequence>
<keyword evidence="2" id="KW-1133">Transmembrane helix</keyword>
<comment type="caution">
    <text evidence="3">The sequence shown here is derived from an EMBL/GenBank/DDBJ whole genome shotgun (WGS) entry which is preliminary data.</text>
</comment>
<reference evidence="3 4" key="1">
    <citation type="journal article" date="2012" name="J. Bacteriol.">
        <title>Genome Sequence of Strain IMCC14465, Isolated from the East Sea, Belonging to the PS1 Clade of Alphaproteobacteria.</title>
        <authorList>
            <person name="Yang S.J."/>
            <person name="Kang I."/>
            <person name="Cho J.C."/>
        </authorList>
    </citation>
    <scope>NUCLEOTIDE SEQUENCE [LARGE SCALE GENOMIC DNA]</scope>
    <source>
        <strain evidence="3 4">IMCC14465</strain>
    </source>
</reference>
<evidence type="ECO:0000256" key="2">
    <source>
        <dbReference type="SAM" id="Phobius"/>
    </source>
</evidence>
<protein>
    <submittedName>
        <fullName evidence="3">Uncharacterized protein</fullName>
    </submittedName>
</protein>
<gene>
    <name evidence="3" type="ORF">IMCC14465_14130</name>
</gene>